<comment type="similarity">
    <text evidence="1">Belongs to the phosphosulfolactate synthase family.</text>
</comment>
<dbReference type="Pfam" id="PF02679">
    <property type="entry name" value="ComA"/>
    <property type="match status" value="1"/>
</dbReference>
<dbReference type="InterPro" id="IPR013785">
    <property type="entry name" value="Aldolase_TIM"/>
</dbReference>
<name>A0A485M5D3_9ZZZZ</name>
<proteinExistence type="inferred from homology"/>
<dbReference type="PANTHER" id="PTHR48413:SF1">
    <property type="entry name" value="PROTEIN HEAT-STRESS-ASSOCIATED 32"/>
    <property type="match status" value="1"/>
</dbReference>
<organism evidence="2">
    <name type="scientific">anaerobic digester metagenome</name>
    <dbReference type="NCBI Taxonomy" id="1263854"/>
    <lineage>
        <taxon>unclassified sequences</taxon>
        <taxon>metagenomes</taxon>
        <taxon>ecological metagenomes</taxon>
    </lineage>
</organism>
<dbReference type="SUPFAM" id="SSF102110">
    <property type="entry name" value="(2r)-phospho-3-sulfolactate synthase ComA"/>
    <property type="match status" value="1"/>
</dbReference>
<accession>A0A485M5D3</accession>
<evidence type="ECO:0000313" key="2">
    <source>
        <dbReference type="EMBL" id="VFU16269.1"/>
    </source>
</evidence>
<protein>
    <submittedName>
        <fullName evidence="2">Phosphosulfolactate synthase</fullName>
        <ecNumber evidence="2">4.4.1.19</ecNumber>
    </submittedName>
</protein>
<dbReference type="EMBL" id="CAADRN010000263">
    <property type="protein sequence ID" value="VFU16269.1"/>
    <property type="molecule type" value="Genomic_DNA"/>
</dbReference>
<gene>
    <name evidence="2" type="primary">comA</name>
    <name evidence="2" type="ORF">SCFA_3350001</name>
</gene>
<dbReference type="PANTHER" id="PTHR48413">
    <property type="match status" value="1"/>
</dbReference>
<dbReference type="Gene3D" id="3.20.20.70">
    <property type="entry name" value="Aldolase class I"/>
    <property type="match status" value="1"/>
</dbReference>
<sequence>MSGQVNTNIWLEMLRFPLQGRSQKPRQQGLTMVIDKGLGLGGLKDLLMTAGDYIDFIKLGFGTPALYSGTLLEEKISLTKSFGVDIYPGGTFLEIAVLQNKLLEYIRTAGRIGFTAIEVSDGTIEMSPEVRASAISEARNLGLKVLTEVGKKIPGNKVSVAGYIEQIKQDLAQGACQVIVEGRESGKNAGIYDSEGKFIQNEMEELLEAVDCSRLLWEAPLKNQQQELILSFGPNVNLGNIPPPEVLALEALRVGLRGDTLYPVYKSQSSS</sequence>
<dbReference type="EC" id="4.4.1.19" evidence="2"/>
<keyword evidence="2" id="KW-0456">Lyase</keyword>
<dbReference type="InterPro" id="IPR003830">
    <property type="entry name" value="ComA_synth"/>
</dbReference>
<dbReference type="AlphaFoldDB" id="A0A485M5D3"/>
<dbReference type="GO" id="GO:0043817">
    <property type="term" value="F:phosphosulfolactate synthase activity"/>
    <property type="evidence" value="ECO:0007669"/>
    <property type="project" value="UniProtKB-EC"/>
</dbReference>
<reference evidence="2" key="1">
    <citation type="submission" date="2019-03" db="EMBL/GenBank/DDBJ databases">
        <authorList>
            <person name="Hao L."/>
        </authorList>
    </citation>
    <scope>NUCLEOTIDE SEQUENCE</scope>
</reference>
<dbReference type="InterPro" id="IPR036112">
    <property type="entry name" value="ComA_synth_sf"/>
</dbReference>
<evidence type="ECO:0000256" key="1">
    <source>
        <dbReference type="ARBA" id="ARBA00010424"/>
    </source>
</evidence>